<gene>
    <name evidence="1" type="ORF">KY290_001801</name>
</gene>
<dbReference type="Proteomes" id="UP000826656">
    <property type="component" value="Unassembled WGS sequence"/>
</dbReference>
<reference evidence="1 2" key="1">
    <citation type="journal article" date="2021" name="bioRxiv">
        <title>Chromosome-scale and haplotype-resolved genome assembly of a tetraploid potato cultivar.</title>
        <authorList>
            <person name="Sun H."/>
            <person name="Jiao W.-B."/>
            <person name="Krause K."/>
            <person name="Campoy J.A."/>
            <person name="Goel M."/>
            <person name="Folz-Donahue K."/>
            <person name="Kukat C."/>
            <person name="Huettel B."/>
            <person name="Schneeberger K."/>
        </authorList>
    </citation>
    <scope>NUCLEOTIDE SEQUENCE [LARGE SCALE GENOMIC DNA]</scope>
    <source>
        <strain evidence="1">SolTubOtavaFocal</strain>
        <tissue evidence="1">Leaves</tissue>
    </source>
</reference>
<sequence length="65" mass="7644">MVDAVVTVFLEKLLNVLNEESRFLSQHRQQFEKLKNELLLQSKAFSMMQRGLRGNTPLLKRSWPV</sequence>
<keyword evidence="2" id="KW-1185">Reference proteome</keyword>
<comment type="caution">
    <text evidence="1">The sequence shown here is derived from an EMBL/GenBank/DDBJ whole genome shotgun (WGS) entry which is preliminary data.</text>
</comment>
<accession>A0ABQ7WQ69</accession>
<protein>
    <submittedName>
        <fullName evidence="1">Uncharacterized protein</fullName>
    </submittedName>
</protein>
<name>A0ABQ7WQ69_SOLTU</name>
<organism evidence="1 2">
    <name type="scientific">Solanum tuberosum</name>
    <name type="common">Potato</name>
    <dbReference type="NCBI Taxonomy" id="4113"/>
    <lineage>
        <taxon>Eukaryota</taxon>
        <taxon>Viridiplantae</taxon>
        <taxon>Streptophyta</taxon>
        <taxon>Embryophyta</taxon>
        <taxon>Tracheophyta</taxon>
        <taxon>Spermatophyta</taxon>
        <taxon>Magnoliopsida</taxon>
        <taxon>eudicotyledons</taxon>
        <taxon>Gunneridae</taxon>
        <taxon>Pentapetalae</taxon>
        <taxon>asterids</taxon>
        <taxon>lamiids</taxon>
        <taxon>Solanales</taxon>
        <taxon>Solanaceae</taxon>
        <taxon>Solanoideae</taxon>
        <taxon>Solaneae</taxon>
        <taxon>Solanum</taxon>
    </lineage>
</organism>
<evidence type="ECO:0000313" key="1">
    <source>
        <dbReference type="EMBL" id="KAH0782203.1"/>
    </source>
</evidence>
<proteinExistence type="predicted"/>
<evidence type="ECO:0000313" key="2">
    <source>
        <dbReference type="Proteomes" id="UP000826656"/>
    </source>
</evidence>
<dbReference type="EMBL" id="JAIVGD010000001">
    <property type="protein sequence ID" value="KAH0782203.1"/>
    <property type="molecule type" value="Genomic_DNA"/>
</dbReference>